<dbReference type="CDD" id="cd12148">
    <property type="entry name" value="fungal_TF_MHR"/>
    <property type="match status" value="1"/>
</dbReference>
<dbReference type="GO" id="GO:0006351">
    <property type="term" value="P:DNA-templated transcription"/>
    <property type="evidence" value="ECO:0007669"/>
    <property type="project" value="InterPro"/>
</dbReference>
<evidence type="ECO:0000313" key="8">
    <source>
        <dbReference type="Proteomes" id="UP000000689"/>
    </source>
</evidence>
<reference evidence="7 8" key="1">
    <citation type="journal article" date="2011" name="Proc. Natl. Acad. Sci. U.S.A.">
        <title>Evolutionary erosion of yeast sex chromosomes by mating-type switching accidents.</title>
        <authorList>
            <person name="Gordon J.L."/>
            <person name="Armisen D."/>
            <person name="Proux-Wera E."/>
            <person name="Oheigeartaigh S.S."/>
            <person name="Byrne K.P."/>
            <person name="Wolfe K.H."/>
        </authorList>
    </citation>
    <scope>NUCLEOTIDE SEQUENCE [LARGE SCALE GENOMIC DNA]</scope>
    <source>
        <strain evidence="8">ATCC 10597 / BCRC 20456 / CBS 421 / NBRC 0211 / NRRL Y-12639</strain>
    </source>
</reference>
<dbReference type="PANTHER" id="PTHR31001">
    <property type="entry name" value="UNCHARACTERIZED TRANSCRIPTIONAL REGULATORY PROTEIN"/>
    <property type="match status" value="1"/>
</dbReference>
<name>G0WA51_NAUDC</name>
<dbReference type="InterPro" id="IPR050613">
    <property type="entry name" value="Sec_Metabolite_Reg"/>
</dbReference>
<evidence type="ECO:0000313" key="7">
    <source>
        <dbReference type="EMBL" id="CCD24662.1"/>
    </source>
</evidence>
<dbReference type="InterPro" id="IPR036864">
    <property type="entry name" value="Zn2-C6_fun-type_DNA-bd_sf"/>
</dbReference>
<dbReference type="InterPro" id="IPR001138">
    <property type="entry name" value="Zn2Cys6_DnaBD"/>
</dbReference>
<dbReference type="RefSeq" id="XP_003669905.1">
    <property type="nucleotide sequence ID" value="XM_003669857.1"/>
</dbReference>
<dbReference type="GeneID" id="11495116"/>
<dbReference type="Pfam" id="PF04082">
    <property type="entry name" value="Fungal_trans"/>
    <property type="match status" value="1"/>
</dbReference>
<evidence type="ECO:0000256" key="2">
    <source>
        <dbReference type="ARBA" id="ARBA00022723"/>
    </source>
</evidence>
<dbReference type="GO" id="GO:0005634">
    <property type="term" value="C:nucleus"/>
    <property type="evidence" value="ECO:0007669"/>
    <property type="project" value="UniProtKB-SubCell"/>
</dbReference>
<dbReference type="PROSITE" id="PS50048">
    <property type="entry name" value="ZN2_CY6_FUNGAL_2"/>
    <property type="match status" value="1"/>
</dbReference>
<dbReference type="AlphaFoldDB" id="G0WA51"/>
<dbReference type="SUPFAM" id="SSF57701">
    <property type="entry name" value="Zn2/Cys6 DNA-binding domain"/>
    <property type="match status" value="1"/>
</dbReference>
<gene>
    <name evidence="7" type="primary">NDAI0D03480</name>
    <name evidence="7" type="ordered locus">NDAI_0D03480</name>
</gene>
<dbReference type="GO" id="GO:0008270">
    <property type="term" value="F:zinc ion binding"/>
    <property type="evidence" value="ECO:0007669"/>
    <property type="project" value="InterPro"/>
</dbReference>
<organism evidence="7 8">
    <name type="scientific">Naumovozyma dairenensis (strain ATCC 10597 / BCRC 20456 / CBS 421 / NBRC 0211 / NRRL Y-12639)</name>
    <name type="common">Saccharomyces dairenensis</name>
    <dbReference type="NCBI Taxonomy" id="1071378"/>
    <lineage>
        <taxon>Eukaryota</taxon>
        <taxon>Fungi</taxon>
        <taxon>Dikarya</taxon>
        <taxon>Ascomycota</taxon>
        <taxon>Saccharomycotina</taxon>
        <taxon>Saccharomycetes</taxon>
        <taxon>Saccharomycetales</taxon>
        <taxon>Saccharomycetaceae</taxon>
        <taxon>Naumovozyma</taxon>
    </lineage>
</organism>
<dbReference type="Gene3D" id="4.10.240.10">
    <property type="entry name" value="Zn(2)-C6 fungal-type DNA-binding domain"/>
    <property type="match status" value="1"/>
</dbReference>
<evidence type="ECO:0000256" key="1">
    <source>
        <dbReference type="ARBA" id="ARBA00004123"/>
    </source>
</evidence>
<feature type="domain" description="Zn(2)-C6 fungal-type" evidence="6">
    <location>
        <begin position="20"/>
        <end position="51"/>
    </location>
</feature>
<keyword evidence="2" id="KW-0479">Metal-binding</keyword>
<keyword evidence="3" id="KW-0862">Zinc</keyword>
<dbReference type="EMBL" id="HE580270">
    <property type="protein sequence ID" value="CCD24662.1"/>
    <property type="molecule type" value="Genomic_DNA"/>
</dbReference>
<dbReference type="eggNOG" id="ENOG502S5V9">
    <property type="taxonomic scope" value="Eukaryota"/>
</dbReference>
<dbReference type="KEGG" id="ndi:NDAI_0D03480"/>
<dbReference type="SMART" id="SM00066">
    <property type="entry name" value="GAL4"/>
    <property type="match status" value="1"/>
</dbReference>
<comment type="subcellular location">
    <subcellularLocation>
        <location evidence="1">Nucleus</location>
    </subcellularLocation>
</comment>
<dbReference type="GO" id="GO:0000981">
    <property type="term" value="F:DNA-binding transcription factor activity, RNA polymerase II-specific"/>
    <property type="evidence" value="ECO:0007669"/>
    <property type="project" value="InterPro"/>
</dbReference>
<keyword evidence="8" id="KW-1185">Reference proteome</keyword>
<dbReference type="HOGENOM" id="CLU_400121_0_0_1"/>
<dbReference type="Proteomes" id="UP000000689">
    <property type="component" value="Chromosome 4"/>
</dbReference>
<dbReference type="OrthoDB" id="5121955at2759"/>
<keyword evidence="4" id="KW-0539">Nucleus</keyword>
<dbReference type="PANTHER" id="PTHR31001:SF88">
    <property type="entry name" value="TRANSCRIPTION FACTOR PDR3"/>
    <property type="match status" value="1"/>
</dbReference>
<dbReference type="Pfam" id="PF00172">
    <property type="entry name" value="Zn_clus"/>
    <property type="match status" value="1"/>
</dbReference>
<evidence type="ECO:0000256" key="5">
    <source>
        <dbReference type="SAM" id="MobiDB-lite"/>
    </source>
</evidence>
<feature type="compositionally biased region" description="Low complexity" evidence="5">
    <location>
        <begin position="66"/>
        <end position="82"/>
    </location>
</feature>
<dbReference type="STRING" id="1071378.G0WA51"/>
<dbReference type="CDD" id="cd00067">
    <property type="entry name" value="GAL4"/>
    <property type="match status" value="1"/>
</dbReference>
<proteinExistence type="predicted"/>
<feature type="region of interest" description="Disordered" evidence="5">
    <location>
        <begin position="61"/>
        <end position="90"/>
    </location>
</feature>
<dbReference type="InterPro" id="IPR007219">
    <property type="entry name" value="XnlR_reg_dom"/>
</dbReference>
<evidence type="ECO:0000256" key="4">
    <source>
        <dbReference type="ARBA" id="ARBA00023242"/>
    </source>
</evidence>
<sequence>MSIENRTTARVIKRKRLIKSCKYCYTHKLKCNKEKPCSKCIAVGLIDECIYGFDKGELQNHDSTSHSESTTPSPKLPLSSNSGKVRKIKTTNKTSSPLKSKYLYPFFTNSVNDENISSVASNDTEELSSKMSKNAITTFDRFVPHLFAITLEDIINLIPDSLEVALSQIDTYFETIHPIIPVLDRSLVRQKLIGIYNSIQSGTDLSISNLLLIMSIFFCSSYSIVASSIIPDLLLCNKYYQSHKYLLELSVFPTRPTLESLQSFLIVNFIQDPNMTEAIGYSVMLVRIAQQLGVEKKLMEHSTKQEDNIQEEEYQHLKLLWSYLLYIEGSASVVYGLPFMSEKFNPDWPMEKIPTCLESIPLEFTIGRLIINAAFYDIMEHKKYVEMKEDHEKLRCVYAKIERLNNQLSGRNFPHSNYFINTLKVFLYRLYLKYFGLLGLYSAGSKNNDNDNDKRKNCAQQQQQLKKNNKNDITWILKSEQVYPDSVIEGSLLLLFSTLKRLIEKDTDKFLWYTRGSTVMQYLFIILKDIYENPKKIYLIEGDDDVKDSLFCNSMDKDVHDVIKRAPVFYRYLLIEQAMNLLELKLAPLWKKDDIYKFMLVRTVKEKVWEIHSNFISSNESLRDELNSSTIFIESRQNIKNLETSVNFEEYLKQWEIDRKKLDTRIPNGNDIDTDGDVNVPTGHIVGSSLEAEQILIDWLSEFDVKTT</sequence>
<dbReference type="GO" id="GO:0003677">
    <property type="term" value="F:DNA binding"/>
    <property type="evidence" value="ECO:0007669"/>
    <property type="project" value="InterPro"/>
</dbReference>
<accession>G0WA51</accession>
<evidence type="ECO:0000259" key="6">
    <source>
        <dbReference type="PROSITE" id="PS50048"/>
    </source>
</evidence>
<protein>
    <recommendedName>
        <fullName evidence="6">Zn(2)-C6 fungal-type domain-containing protein</fullName>
    </recommendedName>
</protein>
<dbReference type="OMA" id="GSTVMQY"/>
<evidence type="ECO:0000256" key="3">
    <source>
        <dbReference type="ARBA" id="ARBA00022833"/>
    </source>
</evidence>